<comment type="caution">
    <text evidence="2">The sequence shown here is derived from an EMBL/GenBank/DDBJ whole genome shotgun (WGS) entry which is preliminary data.</text>
</comment>
<name>A0A8H8CMG3_PSICU</name>
<gene>
    <name evidence="2" type="ORF">JR316_002881</name>
</gene>
<organism evidence="2">
    <name type="scientific">Psilocybe cubensis</name>
    <name type="common">Psychedelic mushroom</name>
    <name type="synonym">Stropharia cubensis</name>
    <dbReference type="NCBI Taxonomy" id="181762"/>
    <lineage>
        <taxon>Eukaryota</taxon>
        <taxon>Fungi</taxon>
        <taxon>Dikarya</taxon>
        <taxon>Basidiomycota</taxon>
        <taxon>Agaricomycotina</taxon>
        <taxon>Agaricomycetes</taxon>
        <taxon>Agaricomycetidae</taxon>
        <taxon>Agaricales</taxon>
        <taxon>Agaricineae</taxon>
        <taxon>Strophariaceae</taxon>
        <taxon>Psilocybe</taxon>
    </lineage>
</organism>
<sequence length="272" mass="30666">MDSLKFNKITESASVRPGTPRPVHIHHSPSLNASIVSDHGDEIPDIHLDVATATAALTPPAPAQLVTRRTIPPRYPTFIHPYISRPSRTTIRVRDQTNSLNHRIFHIGQIAVFLLTDKRIRAGRFNPDLMPEGYLQFAHDFNHANPTNKRLSRYLSTTNEFICEGEAPTFEDFCIDLTLIGWKPFFSTPVRANPRFNNPKSLLTKYNRLTNEIESLRATLRANEYNSHASSSRRVHKRPPLSSFPPLACNPNPLEDQHDDDDTTGSSAMVTV</sequence>
<proteinExistence type="predicted"/>
<dbReference type="EMBL" id="JAFIQS010000003">
    <property type="protein sequence ID" value="KAG5170808.1"/>
    <property type="molecule type" value="Genomic_DNA"/>
</dbReference>
<accession>A0A8H8CMG3</accession>
<reference evidence="2" key="1">
    <citation type="submission" date="2021-02" db="EMBL/GenBank/DDBJ databases">
        <title>Psilocybe cubensis genome.</title>
        <authorList>
            <person name="Mckernan K.J."/>
            <person name="Crawford S."/>
            <person name="Trippe A."/>
            <person name="Kane L.T."/>
            <person name="Mclaughlin S."/>
        </authorList>
    </citation>
    <scope>NUCLEOTIDE SEQUENCE [LARGE SCALE GENOMIC DNA]</scope>
    <source>
        <strain evidence="2">MGC-MH-2018</strain>
    </source>
</reference>
<protein>
    <submittedName>
        <fullName evidence="2">Uncharacterized protein</fullName>
    </submittedName>
</protein>
<feature type="region of interest" description="Disordered" evidence="1">
    <location>
        <begin position="225"/>
        <end position="272"/>
    </location>
</feature>
<evidence type="ECO:0000256" key="1">
    <source>
        <dbReference type="SAM" id="MobiDB-lite"/>
    </source>
</evidence>
<dbReference type="AlphaFoldDB" id="A0A8H8CMG3"/>
<evidence type="ECO:0000313" key="2">
    <source>
        <dbReference type="EMBL" id="KAG5170808.1"/>
    </source>
</evidence>
<feature type="region of interest" description="Disordered" evidence="1">
    <location>
        <begin position="1"/>
        <end position="23"/>
    </location>
</feature>